<feature type="chain" id="PRO_5043855318" description="Yeast cell wall synthesis Kre9/Knh1-like N-terminal domain-containing protein" evidence="3">
    <location>
        <begin position="22"/>
        <end position="235"/>
    </location>
</feature>
<dbReference type="EMBL" id="JAVHNQ010000011">
    <property type="protein sequence ID" value="KAK6336387.1"/>
    <property type="molecule type" value="Genomic_DNA"/>
</dbReference>
<evidence type="ECO:0000313" key="5">
    <source>
        <dbReference type="EMBL" id="KAK6336387.1"/>
    </source>
</evidence>
<sequence>MRFFSSAVAFTLAACAALVSAQAPTTPNAISNPISGDTITAGQSYDITWINPTPGTVTLTLMTGPANQLTPVTTIASNIPNDGSYTWNVPSNIPANSGYSIRISYDNNPANWNYSDRFEFVSSVTATSSAASSTASSASSESSSSAASTSSEASTTSESSASSTSSATSSAATSSAITTSGNSTTIATTTTRRPTTSTPPPIPTGSGAPVGAGSTTLSSPVAVIMAVLAAALFIH</sequence>
<proteinExistence type="predicted"/>
<dbReference type="PANTHER" id="PTHR40633">
    <property type="entry name" value="MATRIX PROTEIN, PUTATIVE (AFU_ORTHOLOGUE AFUA_8G05410)-RELATED"/>
    <property type="match status" value="1"/>
</dbReference>
<reference evidence="5 6" key="1">
    <citation type="submission" date="2019-10" db="EMBL/GenBank/DDBJ databases">
        <authorList>
            <person name="Palmer J.M."/>
        </authorList>
    </citation>
    <scope>NUCLEOTIDE SEQUENCE [LARGE SCALE GENOMIC DNA]</scope>
    <source>
        <strain evidence="5 6">TWF696</strain>
    </source>
</reference>
<feature type="region of interest" description="Disordered" evidence="2">
    <location>
        <begin position="132"/>
        <end position="212"/>
    </location>
</feature>
<dbReference type="Pfam" id="PF10342">
    <property type="entry name" value="Kre9_KNH"/>
    <property type="match status" value="1"/>
</dbReference>
<feature type="signal peptide" evidence="3">
    <location>
        <begin position="1"/>
        <end position="21"/>
    </location>
</feature>
<evidence type="ECO:0000256" key="3">
    <source>
        <dbReference type="SAM" id="SignalP"/>
    </source>
</evidence>
<accession>A0AAV9U6E3</accession>
<feature type="domain" description="Yeast cell wall synthesis Kre9/Knh1-like N-terminal" evidence="4">
    <location>
        <begin position="33"/>
        <end position="119"/>
    </location>
</feature>
<comment type="caution">
    <text evidence="5">The sequence shown here is derived from an EMBL/GenBank/DDBJ whole genome shotgun (WGS) entry which is preliminary data.</text>
</comment>
<keyword evidence="6" id="KW-1185">Reference proteome</keyword>
<keyword evidence="1 3" id="KW-0732">Signal</keyword>
<evidence type="ECO:0000256" key="2">
    <source>
        <dbReference type="SAM" id="MobiDB-lite"/>
    </source>
</evidence>
<feature type="compositionally biased region" description="Low complexity" evidence="2">
    <location>
        <begin position="132"/>
        <end position="196"/>
    </location>
</feature>
<dbReference type="InterPro" id="IPR052982">
    <property type="entry name" value="SRP1/TIP1-like"/>
</dbReference>
<dbReference type="PANTHER" id="PTHR40633:SF1">
    <property type="entry name" value="GPI ANCHORED SERINE-THREONINE RICH PROTEIN (AFU_ORTHOLOGUE AFUA_1G03630)"/>
    <property type="match status" value="1"/>
</dbReference>
<evidence type="ECO:0000313" key="6">
    <source>
        <dbReference type="Proteomes" id="UP001375240"/>
    </source>
</evidence>
<dbReference type="InterPro" id="IPR018466">
    <property type="entry name" value="Kre9/Knh1-like_N"/>
</dbReference>
<dbReference type="AlphaFoldDB" id="A0AAV9U6E3"/>
<gene>
    <name evidence="5" type="ORF">TWF696_001947</name>
</gene>
<evidence type="ECO:0000256" key="1">
    <source>
        <dbReference type="ARBA" id="ARBA00022729"/>
    </source>
</evidence>
<protein>
    <recommendedName>
        <fullName evidence="4">Yeast cell wall synthesis Kre9/Knh1-like N-terminal domain-containing protein</fullName>
    </recommendedName>
</protein>
<name>A0AAV9U6E3_9PEZI</name>
<dbReference type="Proteomes" id="UP001375240">
    <property type="component" value="Unassembled WGS sequence"/>
</dbReference>
<evidence type="ECO:0000259" key="4">
    <source>
        <dbReference type="Pfam" id="PF10342"/>
    </source>
</evidence>
<dbReference type="PROSITE" id="PS51257">
    <property type="entry name" value="PROKAR_LIPOPROTEIN"/>
    <property type="match status" value="1"/>
</dbReference>
<organism evidence="5 6">
    <name type="scientific">Orbilia brochopaga</name>
    <dbReference type="NCBI Taxonomy" id="3140254"/>
    <lineage>
        <taxon>Eukaryota</taxon>
        <taxon>Fungi</taxon>
        <taxon>Dikarya</taxon>
        <taxon>Ascomycota</taxon>
        <taxon>Pezizomycotina</taxon>
        <taxon>Orbiliomycetes</taxon>
        <taxon>Orbiliales</taxon>
        <taxon>Orbiliaceae</taxon>
        <taxon>Orbilia</taxon>
    </lineage>
</organism>